<gene>
    <name evidence="2" type="ORF">AS030_07185</name>
</gene>
<keyword evidence="1" id="KW-1133">Transmembrane helix</keyword>
<accession>A0A0V8JE10</accession>
<protein>
    <submittedName>
        <fullName evidence="2">Uncharacterized protein</fullName>
    </submittedName>
</protein>
<keyword evidence="1" id="KW-0812">Transmembrane</keyword>
<evidence type="ECO:0000256" key="1">
    <source>
        <dbReference type="SAM" id="Phobius"/>
    </source>
</evidence>
<keyword evidence="1" id="KW-0472">Membrane</keyword>
<dbReference type="EMBL" id="LNQN01000001">
    <property type="protein sequence ID" value="KSU85283.1"/>
    <property type="molecule type" value="Genomic_DNA"/>
</dbReference>
<dbReference type="AlphaFoldDB" id="A0A0V8JE10"/>
<name>A0A0V8JE10_9BACL</name>
<organism evidence="2 3">
    <name type="scientific">Fictibacillus enclensis</name>
    <dbReference type="NCBI Taxonomy" id="1017270"/>
    <lineage>
        <taxon>Bacteria</taxon>
        <taxon>Bacillati</taxon>
        <taxon>Bacillota</taxon>
        <taxon>Bacilli</taxon>
        <taxon>Bacillales</taxon>
        <taxon>Fictibacillaceae</taxon>
        <taxon>Fictibacillus</taxon>
    </lineage>
</organism>
<evidence type="ECO:0000313" key="2">
    <source>
        <dbReference type="EMBL" id="KSU85283.1"/>
    </source>
</evidence>
<keyword evidence="3" id="KW-1185">Reference proteome</keyword>
<feature type="transmembrane region" description="Helical" evidence="1">
    <location>
        <begin position="43"/>
        <end position="60"/>
    </location>
</feature>
<comment type="caution">
    <text evidence="2">The sequence shown here is derived from an EMBL/GenBank/DDBJ whole genome shotgun (WGS) entry which is preliminary data.</text>
</comment>
<evidence type="ECO:0000313" key="3">
    <source>
        <dbReference type="Proteomes" id="UP000054099"/>
    </source>
</evidence>
<sequence length="119" mass="13587">MTGGNKAKKADQTSAFFHGKDKIYLSLESFGGREQAVSRRAKIIFVISTVVFVIVLSSSIQRENNRKANLKAINDHFQKKFELDEDLKNQYDDEFKVKVGKDKYIVTLKNQKVVSAEKE</sequence>
<dbReference type="Proteomes" id="UP000054099">
    <property type="component" value="Unassembled WGS sequence"/>
</dbReference>
<reference evidence="2 3" key="1">
    <citation type="journal article" date="2014" name="Antonie Van Leeuwenhoek">
        <title>Fictibacillus enclensis sp. nov., isolated from marine sediment.</title>
        <authorList>
            <person name="Dastager S.G."/>
            <person name="Mawlankar R."/>
            <person name="Srinivasan K."/>
            <person name="Tang S.K."/>
            <person name="Lee J.C."/>
            <person name="Ramana V.V."/>
            <person name="Shouche Y.S."/>
        </authorList>
    </citation>
    <scope>NUCLEOTIDE SEQUENCE [LARGE SCALE GENOMIC DNA]</scope>
    <source>
        <strain evidence="2 3">NIO-1003</strain>
    </source>
</reference>
<proteinExistence type="predicted"/>